<dbReference type="PROSITE" id="PS51257">
    <property type="entry name" value="PROKAR_LIPOPROTEIN"/>
    <property type="match status" value="1"/>
</dbReference>
<proteinExistence type="predicted"/>
<dbReference type="Proteomes" id="UP000289821">
    <property type="component" value="Unassembled WGS sequence"/>
</dbReference>
<accession>A0A4Q0NVS8</accession>
<evidence type="ECO:0000313" key="3">
    <source>
        <dbReference type="EMBL" id="RXG14354.1"/>
    </source>
</evidence>
<evidence type="ECO:0000313" key="4">
    <source>
        <dbReference type="Proteomes" id="UP000289821"/>
    </source>
</evidence>
<feature type="chain" id="PRO_5020702405" evidence="2">
    <location>
        <begin position="22"/>
        <end position="200"/>
    </location>
</feature>
<dbReference type="EMBL" id="QOVI01000004">
    <property type="protein sequence ID" value="RXG14354.1"/>
    <property type="molecule type" value="Genomic_DNA"/>
</dbReference>
<gene>
    <name evidence="3" type="ORF">DSM04_104463</name>
</gene>
<keyword evidence="4" id="KW-1185">Reference proteome</keyword>
<comment type="caution">
    <text evidence="3">The sequence shown here is derived from an EMBL/GenBank/DDBJ whole genome shotgun (WGS) entry which is preliminary data.</text>
</comment>
<evidence type="ECO:0000256" key="1">
    <source>
        <dbReference type="SAM" id="Coils"/>
    </source>
</evidence>
<organism evidence="3 4">
    <name type="scientific">Leeuwenhoekiella aestuarii</name>
    <dbReference type="NCBI Taxonomy" id="2249426"/>
    <lineage>
        <taxon>Bacteria</taxon>
        <taxon>Pseudomonadati</taxon>
        <taxon>Bacteroidota</taxon>
        <taxon>Flavobacteriia</taxon>
        <taxon>Flavobacteriales</taxon>
        <taxon>Flavobacteriaceae</taxon>
        <taxon>Leeuwenhoekiella</taxon>
    </lineage>
</organism>
<name>A0A4Q0NVS8_9FLAO</name>
<reference evidence="3 4" key="1">
    <citation type="submission" date="2018-07" db="EMBL/GenBank/DDBJ databases">
        <title>Leeuwenhoekiella genomics.</title>
        <authorList>
            <person name="Tahon G."/>
            <person name="Willems A."/>
        </authorList>
    </citation>
    <scope>NUCLEOTIDE SEQUENCE [LARGE SCALE GENOMIC DNA]</scope>
    <source>
        <strain evidence="3 4">R-50232</strain>
    </source>
</reference>
<keyword evidence="2" id="KW-0732">Signal</keyword>
<sequence length="200" mass="22615">MKITFYLLLILLLSLSSCKEKQEVVADPREVTDTLQIAYQPTKKQEIILTPSAKNATESWENYRELAAQIDALDTVRVGYLRVNGKEWISNASLAQTKVKDSFANTAIEARLTVLFTKTNTLIQEASKLEVNTAAVNKEATELYNTFQNLKLQINLKHQKSIEELLEQYEVEADSLSAVKDSSETRRDSLLRANHVPVQN</sequence>
<dbReference type="AlphaFoldDB" id="A0A4Q0NVS8"/>
<feature type="coiled-coil region" evidence="1">
    <location>
        <begin position="159"/>
        <end position="186"/>
    </location>
</feature>
<evidence type="ECO:0000256" key="2">
    <source>
        <dbReference type="SAM" id="SignalP"/>
    </source>
</evidence>
<feature type="signal peptide" evidence="2">
    <location>
        <begin position="1"/>
        <end position="21"/>
    </location>
</feature>
<dbReference type="RefSeq" id="WP_128761755.1">
    <property type="nucleotide sequence ID" value="NZ_QOVI01000004.1"/>
</dbReference>
<protein>
    <submittedName>
        <fullName evidence="3">Uncharacterized protein</fullName>
    </submittedName>
</protein>
<keyword evidence="1" id="KW-0175">Coiled coil</keyword>